<dbReference type="AlphaFoldDB" id="W9WGA5"/>
<dbReference type="Proteomes" id="UP000019473">
    <property type="component" value="Unassembled WGS sequence"/>
</dbReference>
<keyword evidence="2" id="KW-1185">Reference proteome</keyword>
<sequence>MLPPSQNVFRLDPPETFRYTDFVIQAPRPRVPHSMTEEAAGAKYPRTRLKRLMRVVEARLGKSRCFFSEAQPRDTKKDSRFNITKLYALYEVEHWPGALAQYEWTQFVIANMERDAIREQVGPEVKLALPMLPSSAIPKYQEMMRQEGLNLMRSIQPPGQINGVVSGGGGRVYTSRDPRRDELHDRPTAHHLSERPHLMVRLPDLPDIRRTLFEIPSGQLQAISRNDQLYRNTCDSHKSWVQKESKSLTSHYIRCLGREPDANLLTWTQLKAEARKLMGSTLYQLIIQWLRQQPNLNFELGDGTELVDRQLSFLAIRMNHHDPIPNTASLQVQTERGRRHRMVAMHQQRQSLRQWTIAVAEQSKLCIGERYRKEVDHVLDYWNGKTESLEDFNERNRKENTGLKLDMLPVGAQQPAATAQVQKQDRP</sequence>
<protein>
    <submittedName>
        <fullName evidence="1">Uncharacterized protein</fullName>
    </submittedName>
</protein>
<dbReference type="OrthoDB" id="4116881at2759"/>
<proteinExistence type="predicted"/>
<evidence type="ECO:0000313" key="2">
    <source>
        <dbReference type="Proteomes" id="UP000019473"/>
    </source>
</evidence>
<name>W9WGA5_9EURO</name>
<dbReference type="RefSeq" id="XP_007752592.1">
    <property type="nucleotide sequence ID" value="XM_007754402.1"/>
</dbReference>
<organism evidence="1 2">
    <name type="scientific">Cladophialophora yegresii CBS 114405</name>
    <dbReference type="NCBI Taxonomy" id="1182544"/>
    <lineage>
        <taxon>Eukaryota</taxon>
        <taxon>Fungi</taxon>
        <taxon>Dikarya</taxon>
        <taxon>Ascomycota</taxon>
        <taxon>Pezizomycotina</taxon>
        <taxon>Eurotiomycetes</taxon>
        <taxon>Chaetothyriomycetidae</taxon>
        <taxon>Chaetothyriales</taxon>
        <taxon>Herpotrichiellaceae</taxon>
        <taxon>Cladophialophora</taxon>
    </lineage>
</organism>
<gene>
    <name evidence="1" type="ORF">A1O7_00360</name>
</gene>
<dbReference type="HOGENOM" id="CLU_044603_0_0_1"/>
<evidence type="ECO:0000313" key="1">
    <source>
        <dbReference type="EMBL" id="EXJ64025.1"/>
    </source>
</evidence>
<comment type="caution">
    <text evidence="1">The sequence shown here is derived from an EMBL/GenBank/DDBJ whole genome shotgun (WGS) entry which is preliminary data.</text>
</comment>
<dbReference type="EMBL" id="AMGW01000001">
    <property type="protein sequence ID" value="EXJ64025.1"/>
    <property type="molecule type" value="Genomic_DNA"/>
</dbReference>
<dbReference type="VEuPathDB" id="FungiDB:A1O7_00360"/>
<dbReference type="GeneID" id="19174977"/>
<accession>W9WGA5</accession>
<reference evidence="1 2" key="1">
    <citation type="submission" date="2013-03" db="EMBL/GenBank/DDBJ databases">
        <title>The Genome Sequence of Cladophialophora yegresii CBS 114405.</title>
        <authorList>
            <consortium name="The Broad Institute Genomics Platform"/>
            <person name="Cuomo C."/>
            <person name="de Hoog S."/>
            <person name="Gorbushina A."/>
            <person name="Walker B."/>
            <person name="Young S.K."/>
            <person name="Zeng Q."/>
            <person name="Gargeya S."/>
            <person name="Fitzgerald M."/>
            <person name="Haas B."/>
            <person name="Abouelleil A."/>
            <person name="Allen A.W."/>
            <person name="Alvarado L."/>
            <person name="Arachchi H.M."/>
            <person name="Berlin A.M."/>
            <person name="Chapman S.B."/>
            <person name="Gainer-Dewar J."/>
            <person name="Goldberg J."/>
            <person name="Griggs A."/>
            <person name="Gujja S."/>
            <person name="Hansen M."/>
            <person name="Howarth C."/>
            <person name="Imamovic A."/>
            <person name="Ireland A."/>
            <person name="Larimer J."/>
            <person name="McCowan C."/>
            <person name="Murphy C."/>
            <person name="Pearson M."/>
            <person name="Poon T.W."/>
            <person name="Priest M."/>
            <person name="Roberts A."/>
            <person name="Saif S."/>
            <person name="Shea T."/>
            <person name="Sisk P."/>
            <person name="Sykes S."/>
            <person name="Wortman J."/>
            <person name="Nusbaum C."/>
            <person name="Birren B."/>
        </authorList>
    </citation>
    <scope>NUCLEOTIDE SEQUENCE [LARGE SCALE GENOMIC DNA]</scope>
    <source>
        <strain evidence="1 2">CBS 114405</strain>
    </source>
</reference>